<dbReference type="AlphaFoldDB" id="A0ABD3F9C7"/>
<reference evidence="1 2" key="1">
    <citation type="submission" date="2024-09" db="EMBL/GenBank/DDBJ databases">
        <title>Genome sequencing and assembly of Phytophthora oleae, isolate VK10A, causative agent of rot of olive drupes.</title>
        <authorList>
            <person name="Conti Taguali S."/>
            <person name="Riolo M."/>
            <person name="La Spada F."/>
            <person name="Cacciola S.O."/>
            <person name="Dionisio G."/>
        </authorList>
    </citation>
    <scope>NUCLEOTIDE SEQUENCE [LARGE SCALE GENOMIC DNA]</scope>
    <source>
        <strain evidence="1 2">VK10A</strain>
    </source>
</reference>
<evidence type="ECO:0000313" key="1">
    <source>
        <dbReference type="EMBL" id="KAL3663066.1"/>
    </source>
</evidence>
<dbReference type="Proteomes" id="UP001632037">
    <property type="component" value="Unassembled WGS sequence"/>
</dbReference>
<name>A0ABD3F9C7_9STRA</name>
<keyword evidence="2" id="KW-1185">Reference proteome</keyword>
<accession>A0ABD3F9C7</accession>
<protein>
    <submittedName>
        <fullName evidence="1">Uncharacterized protein</fullName>
    </submittedName>
</protein>
<dbReference type="EMBL" id="JBIMZQ010000029">
    <property type="protein sequence ID" value="KAL3663066.1"/>
    <property type="molecule type" value="Genomic_DNA"/>
</dbReference>
<evidence type="ECO:0000313" key="2">
    <source>
        <dbReference type="Proteomes" id="UP001632037"/>
    </source>
</evidence>
<proteinExistence type="predicted"/>
<comment type="caution">
    <text evidence="1">The sequence shown here is derived from an EMBL/GenBank/DDBJ whole genome shotgun (WGS) entry which is preliminary data.</text>
</comment>
<gene>
    <name evidence="1" type="ORF">V7S43_012006</name>
</gene>
<organism evidence="1 2">
    <name type="scientific">Phytophthora oleae</name>
    <dbReference type="NCBI Taxonomy" id="2107226"/>
    <lineage>
        <taxon>Eukaryota</taxon>
        <taxon>Sar</taxon>
        <taxon>Stramenopiles</taxon>
        <taxon>Oomycota</taxon>
        <taxon>Peronosporomycetes</taxon>
        <taxon>Peronosporales</taxon>
        <taxon>Peronosporaceae</taxon>
        <taxon>Phytophthora</taxon>
    </lineage>
</organism>
<sequence>MLTVKLFCLIVGVKKSGDQDDDSKHHQVDANKLQLFLAKNDRAWLQSCSEDVKKLKKGDKTAAIQVLTQEDKELQGEIGLAAVLADMDDPLTDQIHVLVVVPEQDQLEKIDAENEEAFWSEDIQIQADSTTNEAAFDAFVTPYFSQILRSCGMVFVNSEKYEWLTPSSRVTNRDLKPVGFATHCGMYRAKPEPDDGVHAPVDFALEYQRRNCTTASFYSNANA</sequence>